<comment type="caution">
    <text evidence="3">The sequence shown here is derived from an EMBL/GenBank/DDBJ whole genome shotgun (WGS) entry which is preliminary data.</text>
</comment>
<organism evidence="3">
    <name type="scientific">Oceanithermus profundus</name>
    <dbReference type="NCBI Taxonomy" id="187137"/>
    <lineage>
        <taxon>Bacteria</taxon>
        <taxon>Thermotogati</taxon>
        <taxon>Deinococcota</taxon>
        <taxon>Deinococci</taxon>
        <taxon>Thermales</taxon>
        <taxon>Thermaceae</taxon>
        <taxon>Oceanithermus</taxon>
    </lineage>
</organism>
<gene>
    <name evidence="3" type="ORF">ENK37_03005</name>
</gene>
<evidence type="ECO:0000256" key="2">
    <source>
        <dbReference type="SAM" id="SignalP"/>
    </source>
</evidence>
<feature type="chain" id="PRO_5027635193" description="P pilus assembly protein, chaperone PapD" evidence="2">
    <location>
        <begin position="24"/>
        <end position="288"/>
    </location>
</feature>
<feature type="signal peptide" evidence="2">
    <location>
        <begin position="1"/>
        <end position="23"/>
    </location>
</feature>
<evidence type="ECO:0000313" key="3">
    <source>
        <dbReference type="EMBL" id="HGY09012.1"/>
    </source>
</evidence>
<evidence type="ECO:0008006" key="4">
    <source>
        <dbReference type="Google" id="ProtNLM"/>
    </source>
</evidence>
<evidence type="ECO:0000256" key="1">
    <source>
        <dbReference type="SAM" id="MobiDB-lite"/>
    </source>
</evidence>
<keyword evidence="2" id="KW-0732">Signal</keyword>
<dbReference type="Proteomes" id="UP000885759">
    <property type="component" value="Unassembled WGS sequence"/>
</dbReference>
<dbReference type="EMBL" id="DRPZ01000079">
    <property type="protein sequence ID" value="HGY09012.1"/>
    <property type="molecule type" value="Genomic_DNA"/>
</dbReference>
<reference evidence="3" key="1">
    <citation type="journal article" date="2020" name="mSystems">
        <title>Genome- and Community-Level Interaction Insights into Carbon Utilization and Element Cycling Functions of Hydrothermarchaeota in Hydrothermal Sediment.</title>
        <authorList>
            <person name="Zhou Z."/>
            <person name="Liu Y."/>
            <person name="Xu W."/>
            <person name="Pan J."/>
            <person name="Luo Z.H."/>
            <person name="Li M."/>
        </authorList>
    </citation>
    <scope>NUCLEOTIDE SEQUENCE [LARGE SCALE GENOMIC DNA]</scope>
    <source>
        <strain evidence="3">HyVt-570</strain>
    </source>
</reference>
<name>A0A7C4ZCJ3_9DEIN</name>
<proteinExistence type="predicted"/>
<feature type="region of interest" description="Disordered" evidence="1">
    <location>
        <begin position="268"/>
        <end position="288"/>
    </location>
</feature>
<protein>
    <recommendedName>
        <fullName evidence="4">P pilus assembly protein, chaperone PapD</fullName>
    </recommendedName>
</protein>
<sequence>MLRQATITTLLFATILLHTPARAQTAVAIDPPAVLFDVTPGEERTASILVANPGAEAARVRVSLGDWMYQPDGQPVYLAPGSLPQSAADWITFSPAEFVLAGHEKKIVRYTIKVPEDAAAGTHWSVLFLQGEDPNAQPGANIATFKLRVAHTIYVDVPPVERSGKILGIAAVPPKQPDHPITIGIQYANTGNGAHAVTGKLEVRDEAGQVVGQAEIERTVVLPGSTRVLLANFFGPINKGTYVILAVLNYGSETVDIAGQTVVSVPFDLTRPQPPGAEAGTGEGNGTP</sequence>
<dbReference type="AlphaFoldDB" id="A0A7C4ZCJ3"/>
<accession>A0A7C4ZCJ3</accession>
<feature type="compositionally biased region" description="Gly residues" evidence="1">
    <location>
        <begin position="279"/>
        <end position="288"/>
    </location>
</feature>